<evidence type="ECO:0000256" key="2">
    <source>
        <dbReference type="ARBA" id="ARBA00004236"/>
    </source>
</evidence>
<keyword evidence="5 9" id="KW-0812">Transmembrane</keyword>
<name>A0A2P5IB97_DIAHE</name>
<dbReference type="PROSITE" id="PS50850">
    <property type="entry name" value="MFS"/>
    <property type="match status" value="1"/>
</dbReference>
<dbReference type="InterPro" id="IPR011701">
    <property type="entry name" value="MFS"/>
</dbReference>
<reference evidence="11" key="1">
    <citation type="submission" date="2017-09" db="EMBL/GenBank/DDBJ databases">
        <title>Polyketide synthases of a Diaporthe helianthi virulent isolate.</title>
        <authorList>
            <person name="Baroncelli R."/>
        </authorList>
    </citation>
    <scope>NUCLEOTIDE SEQUENCE [LARGE SCALE GENOMIC DNA]</scope>
    <source>
        <strain evidence="11">7/96</strain>
    </source>
</reference>
<dbReference type="Pfam" id="PF07690">
    <property type="entry name" value="MFS_1"/>
    <property type="match status" value="1"/>
</dbReference>
<dbReference type="FunFam" id="1.20.1250.20:FF:000082">
    <property type="entry name" value="MFS multidrug transporter, putative"/>
    <property type="match status" value="1"/>
</dbReference>
<proteinExistence type="inferred from homology"/>
<feature type="transmembrane region" description="Helical" evidence="9">
    <location>
        <begin position="470"/>
        <end position="488"/>
    </location>
</feature>
<feature type="transmembrane region" description="Helical" evidence="9">
    <location>
        <begin position="423"/>
        <end position="444"/>
    </location>
</feature>
<feature type="transmembrane region" description="Helical" evidence="9">
    <location>
        <begin position="387"/>
        <end position="411"/>
    </location>
</feature>
<feature type="transmembrane region" description="Helical" evidence="9">
    <location>
        <begin position="278"/>
        <end position="297"/>
    </location>
</feature>
<keyword evidence="7 9" id="KW-0472">Membrane</keyword>
<dbReference type="STRING" id="158607.A0A2P5IB97"/>
<comment type="caution">
    <text evidence="11">The sequence shown here is derived from an EMBL/GenBank/DDBJ whole genome shotgun (WGS) entry which is preliminary data.</text>
</comment>
<feature type="transmembrane region" description="Helical" evidence="9">
    <location>
        <begin position="154"/>
        <end position="175"/>
    </location>
</feature>
<evidence type="ECO:0000256" key="7">
    <source>
        <dbReference type="ARBA" id="ARBA00023136"/>
    </source>
</evidence>
<evidence type="ECO:0000313" key="11">
    <source>
        <dbReference type="EMBL" id="POS79770.1"/>
    </source>
</evidence>
<feature type="transmembrane region" description="Helical" evidence="9">
    <location>
        <begin position="526"/>
        <end position="544"/>
    </location>
</feature>
<dbReference type="OrthoDB" id="3561359at2759"/>
<keyword evidence="4" id="KW-1003">Cell membrane</keyword>
<comment type="similarity">
    <text evidence="3">Belongs to the major facilitator superfamily.</text>
</comment>
<evidence type="ECO:0000256" key="1">
    <source>
        <dbReference type="ARBA" id="ARBA00004141"/>
    </source>
</evidence>
<protein>
    <submittedName>
        <fullName evidence="11">Major facilitator superfamily transporter</fullName>
    </submittedName>
</protein>
<feature type="transmembrane region" description="Helical" evidence="9">
    <location>
        <begin position="250"/>
        <end position="271"/>
    </location>
</feature>
<feature type="region of interest" description="Disordered" evidence="8">
    <location>
        <begin position="35"/>
        <end position="131"/>
    </location>
</feature>
<keyword evidence="6 9" id="KW-1133">Transmembrane helix</keyword>
<dbReference type="CDD" id="cd17323">
    <property type="entry name" value="MFS_Tpo1_MDR_like"/>
    <property type="match status" value="1"/>
</dbReference>
<dbReference type="GO" id="GO:0005886">
    <property type="term" value="C:plasma membrane"/>
    <property type="evidence" value="ECO:0007669"/>
    <property type="project" value="UniProtKB-SubCell"/>
</dbReference>
<feature type="transmembrane region" description="Helical" evidence="9">
    <location>
        <begin position="309"/>
        <end position="329"/>
    </location>
</feature>
<accession>A0A2P5IB97</accession>
<feature type="compositionally biased region" description="Basic and acidic residues" evidence="8">
    <location>
        <begin position="116"/>
        <end position="131"/>
    </location>
</feature>
<dbReference type="InterPro" id="IPR020846">
    <property type="entry name" value="MFS_dom"/>
</dbReference>
<dbReference type="PANTHER" id="PTHR23502:SF7">
    <property type="entry name" value="DRUG_PROTON ANTIPORTER YHK8-RELATED"/>
    <property type="match status" value="1"/>
</dbReference>
<feature type="compositionally biased region" description="Low complexity" evidence="8">
    <location>
        <begin position="75"/>
        <end position="89"/>
    </location>
</feature>
<evidence type="ECO:0000259" key="10">
    <source>
        <dbReference type="PROSITE" id="PS50850"/>
    </source>
</evidence>
<feature type="transmembrane region" description="Helical" evidence="9">
    <location>
        <begin position="550"/>
        <end position="571"/>
    </location>
</feature>
<dbReference type="InterPro" id="IPR036259">
    <property type="entry name" value="MFS_trans_sf"/>
</dbReference>
<dbReference type="AlphaFoldDB" id="A0A2P5IB97"/>
<feature type="transmembrane region" description="Helical" evidence="9">
    <location>
        <begin position="190"/>
        <end position="209"/>
    </location>
</feature>
<sequence>MASQQAAGMDAYGSALGGPDAARSIDGLEKVSIEKASIDSDEANTETGTANSAYGDDGARFESIRPATGTSAAVRTRSSGNSIRSSMSRVRSYNGYGCDDYDEDEPGSSREGSGGDAEKGQAGDAGDKDSFEVGFEGGNADPWCPRSLNPARKWAIIGLTSMGSFCVTCASSIYTSTYTQMNAEFGCSRIVATLGLSMFVLGIALGPMWSPLSEFYGRRPIYLAAFAVFTVWIIPTAVARNIGTVIVSRFFQGLSGSAFLSVSGGTVGDLFTPDKMHYPMIMFTAAPFLGPSFGPMIGGFINSNVDWRWTHYILIIWAFLMCLALVVTVPETYHPVVLRNKARKIRKDTGDERWKAPIEKTNKSLFRTVGLSLLRPFQILIFEPMALILNLYSAILLGILYLFFGAFPLVFQGTYGFNLWQTGLTFLGMLVGMLFAALLGPLWVKIRARLIEKNAEFTGVEGKAEPEYRLPSAILGSFLVTIGLFWFGWSSSPWVHWIMPIIGSGIFGAGVDAYPLYAASSLAANALARCSFAAAFPLFGLQMYEKLGNQWATSFLAFLTVAMLPFPYLFYKYGKRIRAHSRMATTD</sequence>
<dbReference type="EMBL" id="MAVT02000090">
    <property type="protein sequence ID" value="POS79770.1"/>
    <property type="molecule type" value="Genomic_DNA"/>
</dbReference>
<keyword evidence="12" id="KW-1185">Reference proteome</keyword>
<gene>
    <name evidence="11" type="ORF">DHEL01_v201832</name>
</gene>
<comment type="subcellular location">
    <subcellularLocation>
        <location evidence="2">Cell membrane</location>
    </subcellularLocation>
    <subcellularLocation>
        <location evidence="1">Membrane</location>
        <topology evidence="1">Multi-pass membrane protein</topology>
    </subcellularLocation>
</comment>
<feature type="transmembrane region" description="Helical" evidence="9">
    <location>
        <begin position="494"/>
        <end position="514"/>
    </location>
</feature>
<evidence type="ECO:0000256" key="9">
    <source>
        <dbReference type="SAM" id="Phobius"/>
    </source>
</evidence>
<dbReference type="FunCoup" id="A0A2P5IB97">
    <property type="interactions" value="22"/>
</dbReference>
<evidence type="ECO:0000256" key="4">
    <source>
        <dbReference type="ARBA" id="ARBA00022475"/>
    </source>
</evidence>
<evidence type="ECO:0000256" key="3">
    <source>
        <dbReference type="ARBA" id="ARBA00008335"/>
    </source>
</evidence>
<feature type="domain" description="Major facilitator superfamily (MFS) profile" evidence="10">
    <location>
        <begin position="156"/>
        <end position="587"/>
    </location>
</feature>
<feature type="transmembrane region" description="Helical" evidence="9">
    <location>
        <begin position="221"/>
        <end position="238"/>
    </location>
</feature>
<dbReference type="InParanoid" id="A0A2P5IB97"/>
<organism evidence="11 12">
    <name type="scientific">Diaporthe helianthi</name>
    <dbReference type="NCBI Taxonomy" id="158607"/>
    <lineage>
        <taxon>Eukaryota</taxon>
        <taxon>Fungi</taxon>
        <taxon>Dikarya</taxon>
        <taxon>Ascomycota</taxon>
        <taxon>Pezizomycotina</taxon>
        <taxon>Sordariomycetes</taxon>
        <taxon>Sordariomycetidae</taxon>
        <taxon>Diaporthales</taxon>
        <taxon>Diaporthaceae</taxon>
        <taxon>Diaporthe</taxon>
    </lineage>
</organism>
<evidence type="ECO:0000256" key="6">
    <source>
        <dbReference type="ARBA" id="ARBA00022989"/>
    </source>
</evidence>
<dbReference type="Gene3D" id="1.20.1250.20">
    <property type="entry name" value="MFS general substrate transporter like domains"/>
    <property type="match status" value="1"/>
</dbReference>
<dbReference type="Proteomes" id="UP000094444">
    <property type="component" value="Unassembled WGS sequence"/>
</dbReference>
<dbReference type="SUPFAM" id="SSF103473">
    <property type="entry name" value="MFS general substrate transporter"/>
    <property type="match status" value="1"/>
</dbReference>
<feature type="region of interest" description="Disordered" evidence="8">
    <location>
        <begin position="1"/>
        <end position="22"/>
    </location>
</feature>
<dbReference type="GO" id="GO:0022857">
    <property type="term" value="F:transmembrane transporter activity"/>
    <property type="evidence" value="ECO:0007669"/>
    <property type="project" value="InterPro"/>
</dbReference>
<evidence type="ECO:0000256" key="8">
    <source>
        <dbReference type="SAM" id="MobiDB-lite"/>
    </source>
</evidence>
<evidence type="ECO:0000313" key="12">
    <source>
        <dbReference type="Proteomes" id="UP000094444"/>
    </source>
</evidence>
<evidence type="ECO:0000256" key="5">
    <source>
        <dbReference type="ARBA" id="ARBA00022692"/>
    </source>
</evidence>
<dbReference type="PANTHER" id="PTHR23502">
    <property type="entry name" value="MAJOR FACILITATOR SUPERFAMILY"/>
    <property type="match status" value="1"/>
</dbReference>